<gene>
    <name evidence="1" type="ORF">GOODEAATRI_027019</name>
</gene>
<proteinExistence type="predicted"/>
<sequence>MPLPGDTYYYTSLNWTLYLFATAKVMQGRMITGETRTGLDRHLNLLPSIMMHTILLLWFRTSAPNRWLWSEKHAPRGRPRLNFFRNFLVYYYYCVNAEE</sequence>
<accession>A0ABV0ML52</accession>
<keyword evidence="2" id="KW-1185">Reference proteome</keyword>
<protein>
    <submittedName>
        <fullName evidence="1">Uncharacterized protein</fullName>
    </submittedName>
</protein>
<comment type="caution">
    <text evidence="1">The sequence shown here is derived from an EMBL/GenBank/DDBJ whole genome shotgun (WGS) entry which is preliminary data.</text>
</comment>
<dbReference type="EMBL" id="JAHRIO010003457">
    <property type="protein sequence ID" value="MEQ2159803.1"/>
    <property type="molecule type" value="Genomic_DNA"/>
</dbReference>
<dbReference type="Proteomes" id="UP001476798">
    <property type="component" value="Unassembled WGS sequence"/>
</dbReference>
<name>A0ABV0ML52_9TELE</name>
<evidence type="ECO:0000313" key="2">
    <source>
        <dbReference type="Proteomes" id="UP001476798"/>
    </source>
</evidence>
<evidence type="ECO:0000313" key="1">
    <source>
        <dbReference type="EMBL" id="MEQ2159803.1"/>
    </source>
</evidence>
<reference evidence="1 2" key="1">
    <citation type="submission" date="2021-06" db="EMBL/GenBank/DDBJ databases">
        <authorList>
            <person name="Palmer J.M."/>
        </authorList>
    </citation>
    <scope>NUCLEOTIDE SEQUENCE [LARGE SCALE GENOMIC DNA]</scope>
    <source>
        <strain evidence="1 2">GA_2019</strain>
        <tissue evidence="1">Muscle</tissue>
    </source>
</reference>
<organism evidence="1 2">
    <name type="scientific">Goodea atripinnis</name>
    <dbReference type="NCBI Taxonomy" id="208336"/>
    <lineage>
        <taxon>Eukaryota</taxon>
        <taxon>Metazoa</taxon>
        <taxon>Chordata</taxon>
        <taxon>Craniata</taxon>
        <taxon>Vertebrata</taxon>
        <taxon>Euteleostomi</taxon>
        <taxon>Actinopterygii</taxon>
        <taxon>Neopterygii</taxon>
        <taxon>Teleostei</taxon>
        <taxon>Neoteleostei</taxon>
        <taxon>Acanthomorphata</taxon>
        <taxon>Ovalentaria</taxon>
        <taxon>Atherinomorphae</taxon>
        <taxon>Cyprinodontiformes</taxon>
        <taxon>Goodeidae</taxon>
        <taxon>Goodea</taxon>
    </lineage>
</organism>